<evidence type="ECO:0000313" key="3">
    <source>
        <dbReference type="Proteomes" id="UP001157114"/>
    </source>
</evidence>
<dbReference type="Proteomes" id="UP001157114">
    <property type="component" value="Unassembled WGS sequence"/>
</dbReference>
<keyword evidence="1" id="KW-0472">Membrane</keyword>
<evidence type="ECO:0000256" key="1">
    <source>
        <dbReference type="SAM" id="Phobius"/>
    </source>
</evidence>
<feature type="transmembrane region" description="Helical" evidence="1">
    <location>
        <begin position="65"/>
        <end position="83"/>
    </location>
</feature>
<keyword evidence="3" id="KW-1185">Reference proteome</keyword>
<keyword evidence="1" id="KW-0812">Transmembrane</keyword>
<feature type="transmembrane region" description="Helical" evidence="1">
    <location>
        <begin position="34"/>
        <end position="53"/>
    </location>
</feature>
<dbReference type="EMBL" id="BSSQ01000006">
    <property type="protein sequence ID" value="GLX67249.1"/>
    <property type="molecule type" value="Genomic_DNA"/>
</dbReference>
<keyword evidence="1" id="KW-1133">Transmembrane helix</keyword>
<organism evidence="2 3">
    <name type="scientific">Paenibacillus glycanilyticus</name>
    <dbReference type="NCBI Taxonomy" id="126569"/>
    <lineage>
        <taxon>Bacteria</taxon>
        <taxon>Bacillati</taxon>
        <taxon>Bacillota</taxon>
        <taxon>Bacilli</taxon>
        <taxon>Bacillales</taxon>
        <taxon>Paenibacillaceae</taxon>
        <taxon>Paenibacillus</taxon>
    </lineage>
</organism>
<sequence length="196" mass="22941">MIMYVTSVTSSIIILMTIYILLKVQDGFFNELIIWGYKFIFAPLLFSILNYYWVIHFEINKKYFMLSAIAFIPVAVIYAVQIIRESKESKSISILKKTAIPIIKQYLFEVELNVDEADITFNNSNTGNSKRERVIVNMPEKTEAYELLKLKLQSELRQRTSCPDLVLIFNYKYVYKKKNSSFKGSNITHELVPTEY</sequence>
<name>A0ABQ6G8F9_9BACL</name>
<feature type="transmembrane region" description="Helical" evidence="1">
    <location>
        <begin position="6"/>
        <end position="22"/>
    </location>
</feature>
<protein>
    <submittedName>
        <fullName evidence="2">Uncharacterized protein</fullName>
    </submittedName>
</protein>
<gene>
    <name evidence="2" type="ORF">MU1_15940</name>
</gene>
<reference evidence="2 3" key="1">
    <citation type="submission" date="2023-03" db="EMBL/GenBank/DDBJ databases">
        <title>Draft genome sequence of the bacteria which degrade cell wall of Tricholomamatutake.</title>
        <authorList>
            <person name="Konishi Y."/>
            <person name="Fukuta Y."/>
            <person name="Shirasaka N."/>
        </authorList>
    </citation>
    <scope>NUCLEOTIDE SEQUENCE [LARGE SCALE GENOMIC DNA]</scope>
    <source>
        <strain evidence="3">mu1</strain>
    </source>
</reference>
<dbReference type="RefSeq" id="WP_284237994.1">
    <property type="nucleotide sequence ID" value="NZ_BSSQ01000006.1"/>
</dbReference>
<comment type="caution">
    <text evidence="2">The sequence shown here is derived from an EMBL/GenBank/DDBJ whole genome shotgun (WGS) entry which is preliminary data.</text>
</comment>
<proteinExistence type="predicted"/>
<accession>A0ABQ6G8F9</accession>
<evidence type="ECO:0000313" key="2">
    <source>
        <dbReference type="EMBL" id="GLX67249.1"/>
    </source>
</evidence>